<keyword evidence="1" id="KW-1133">Transmembrane helix</keyword>
<protein>
    <submittedName>
        <fullName evidence="2">Alginate biosynthesis regulator MucC</fullName>
    </submittedName>
</protein>
<keyword evidence="1" id="KW-0472">Membrane</keyword>
<dbReference type="EMBL" id="BAAAFA010000009">
    <property type="protein sequence ID" value="GAA0820564.1"/>
    <property type="molecule type" value="Genomic_DNA"/>
</dbReference>
<name>A0ABN1LA93_9GAMM</name>
<evidence type="ECO:0000256" key="1">
    <source>
        <dbReference type="SAM" id="Phobius"/>
    </source>
</evidence>
<keyword evidence="1" id="KW-0812">Transmembrane</keyword>
<accession>A0ABN1LA93</accession>
<dbReference type="InterPro" id="IPR026268">
    <property type="entry name" value="RseC"/>
</dbReference>
<evidence type="ECO:0000313" key="3">
    <source>
        <dbReference type="Proteomes" id="UP001500021"/>
    </source>
</evidence>
<dbReference type="PANTHER" id="PTHR35867:SF1">
    <property type="entry name" value="PROTEIN RSEC"/>
    <property type="match status" value="1"/>
</dbReference>
<feature type="transmembrane region" description="Helical" evidence="1">
    <location>
        <begin position="113"/>
        <end position="132"/>
    </location>
</feature>
<organism evidence="2 3">
    <name type="scientific">Colwellia asteriadis</name>
    <dbReference type="NCBI Taxonomy" id="517723"/>
    <lineage>
        <taxon>Bacteria</taxon>
        <taxon>Pseudomonadati</taxon>
        <taxon>Pseudomonadota</taxon>
        <taxon>Gammaproteobacteria</taxon>
        <taxon>Alteromonadales</taxon>
        <taxon>Colwelliaceae</taxon>
        <taxon>Colwellia</taxon>
    </lineage>
</organism>
<dbReference type="RefSeq" id="WP_343818002.1">
    <property type="nucleotide sequence ID" value="NZ_BAAAFA010000009.1"/>
</dbReference>
<dbReference type="Proteomes" id="UP001500021">
    <property type="component" value="Unassembled WGS sequence"/>
</dbReference>
<evidence type="ECO:0000313" key="2">
    <source>
        <dbReference type="EMBL" id="GAA0820564.1"/>
    </source>
</evidence>
<comment type="caution">
    <text evidence="2">The sequence shown here is derived from an EMBL/GenBank/DDBJ whole genome shotgun (WGS) entry which is preliminary data.</text>
</comment>
<keyword evidence="3" id="KW-1185">Reference proteome</keyword>
<dbReference type="PANTHER" id="PTHR35867">
    <property type="entry name" value="PROTEIN RSEC"/>
    <property type="match status" value="1"/>
</dbReference>
<dbReference type="PIRSF" id="PIRSF004923">
    <property type="entry name" value="RseC"/>
    <property type="match status" value="1"/>
</dbReference>
<reference evidence="2 3" key="1">
    <citation type="journal article" date="2019" name="Int. J. Syst. Evol. Microbiol.">
        <title>The Global Catalogue of Microorganisms (GCM) 10K type strain sequencing project: providing services to taxonomists for standard genome sequencing and annotation.</title>
        <authorList>
            <consortium name="The Broad Institute Genomics Platform"/>
            <consortium name="The Broad Institute Genome Sequencing Center for Infectious Disease"/>
            <person name="Wu L."/>
            <person name="Ma J."/>
        </authorList>
    </citation>
    <scope>NUCLEOTIDE SEQUENCE [LARGE SCALE GENOMIC DNA]</scope>
    <source>
        <strain evidence="2 3">JCM 15608</strain>
    </source>
</reference>
<feature type="transmembrane region" description="Helical" evidence="1">
    <location>
        <begin position="87"/>
        <end position="107"/>
    </location>
</feature>
<proteinExistence type="predicted"/>
<dbReference type="Pfam" id="PF04246">
    <property type="entry name" value="RseC_MucC"/>
    <property type="match status" value="1"/>
</dbReference>
<gene>
    <name evidence="2" type="primary">mucC</name>
    <name evidence="2" type="ORF">GCM10009111_26270</name>
</gene>
<dbReference type="InterPro" id="IPR007359">
    <property type="entry name" value="SigmaE_reg_RseC_MucC"/>
</dbReference>
<sequence length="163" mass="17621">MTMIEELVDVVAITDNSITLTSQVKSSCGSCAQVKSCASGQVAKAIPQRKLKLVLPYVKQQHEQLQVGDSVVLGLPEVNVLTSAGQVYLFPLVGLAVFSGLGEWLISQQLLPHELLGLSLGIFGGYLGYRLAKYYQNKSHQSAALQPRILRKLIANVAVNSNK</sequence>